<dbReference type="GO" id="GO:0098552">
    <property type="term" value="C:side of membrane"/>
    <property type="evidence" value="ECO:0007669"/>
    <property type="project" value="UniProtKB-KW"/>
</dbReference>
<reference evidence="13" key="1">
    <citation type="submission" date="2023-05" db="EMBL/GenBank/DDBJ databases">
        <authorList>
            <person name="Huff M."/>
        </authorList>
    </citation>
    <scope>NUCLEOTIDE SEQUENCE</scope>
</reference>
<protein>
    <recommendedName>
        <fullName evidence="12">Phytocyanin domain-containing protein</fullName>
    </recommendedName>
</protein>
<feature type="signal peptide" evidence="11">
    <location>
        <begin position="1"/>
        <end position="20"/>
    </location>
</feature>
<evidence type="ECO:0000256" key="7">
    <source>
        <dbReference type="ARBA" id="ARBA00023180"/>
    </source>
</evidence>
<dbReference type="PANTHER" id="PTHR33021:SF185">
    <property type="entry name" value="EARLY NODULIN-LIKE PROTEIN 3-RELATED"/>
    <property type="match status" value="1"/>
</dbReference>
<dbReference type="InterPro" id="IPR041846">
    <property type="entry name" value="ENL_dom"/>
</dbReference>
<evidence type="ECO:0000256" key="2">
    <source>
        <dbReference type="ARBA" id="ARBA00022475"/>
    </source>
</evidence>
<dbReference type="InterPro" id="IPR008972">
    <property type="entry name" value="Cupredoxin"/>
</dbReference>
<evidence type="ECO:0000313" key="13">
    <source>
        <dbReference type="EMBL" id="CAI9773501.1"/>
    </source>
</evidence>
<evidence type="ECO:0000256" key="10">
    <source>
        <dbReference type="SAM" id="MobiDB-lite"/>
    </source>
</evidence>
<dbReference type="SUPFAM" id="SSF49503">
    <property type="entry name" value="Cupredoxins"/>
    <property type="match status" value="1"/>
</dbReference>
<keyword evidence="4 11" id="KW-0732">Signal</keyword>
<keyword evidence="6" id="KW-1015">Disulfide bond</keyword>
<gene>
    <name evidence="13" type="ORF">FPE_LOCUS20931</name>
</gene>
<evidence type="ECO:0000256" key="4">
    <source>
        <dbReference type="ARBA" id="ARBA00022729"/>
    </source>
</evidence>
<evidence type="ECO:0000256" key="3">
    <source>
        <dbReference type="ARBA" id="ARBA00022622"/>
    </source>
</evidence>
<sequence length="358" mass="36277">MDSALFVILFFACFTCTSFAYQFNVGGKTGWVVNPSENYNNWAGRMRFQVNDTLLFKYKKGMDSVLVVNKDDYEKCNTEKPIIRMEDGNSVFKFDRSGPFYFISGNKGNCDKGQKMIIVVLAVRNYNKPPFVPVPGKAPPPKGGAGHAPSASPPKGSYPGSPLLSPGSPSGPAMSPFPAGKPPPTALTPGLSPSPAGHGNVPSPGSTSPSPSPAGHGNVPYPGTTSPSPSPAGVPYPGTTSPSPSPASHGNVPSPTATSPSTGGSATSPSISPSPANMQFTPATSPSPSTVTPSTPGSISPSPSSTTPGLPGVSPPGTNGTSPSSGNNTANDNTNGGSQSSMSTVSLILSVALLSLLN</sequence>
<name>A0AAD2E3J1_9LAMI</name>
<keyword evidence="8" id="KW-0449">Lipoprotein</keyword>
<keyword evidence="3" id="KW-0336">GPI-anchor</keyword>
<proteinExistence type="inferred from homology"/>
<keyword evidence="5" id="KW-0472">Membrane</keyword>
<evidence type="ECO:0000313" key="14">
    <source>
        <dbReference type="Proteomes" id="UP000834106"/>
    </source>
</evidence>
<dbReference type="AlphaFoldDB" id="A0AAD2E3J1"/>
<keyword evidence="2" id="KW-1003">Cell membrane</keyword>
<comment type="similarity">
    <text evidence="9">Belongs to the early nodulin-like (ENODL) family.</text>
</comment>
<dbReference type="PANTHER" id="PTHR33021">
    <property type="entry name" value="BLUE COPPER PROTEIN"/>
    <property type="match status" value="1"/>
</dbReference>
<dbReference type="FunFam" id="2.60.40.420:FF:000010">
    <property type="entry name" value="Early nodulin-like protein 1"/>
    <property type="match status" value="1"/>
</dbReference>
<evidence type="ECO:0000256" key="11">
    <source>
        <dbReference type="SAM" id="SignalP"/>
    </source>
</evidence>
<evidence type="ECO:0000256" key="6">
    <source>
        <dbReference type="ARBA" id="ARBA00023157"/>
    </source>
</evidence>
<dbReference type="InterPro" id="IPR003245">
    <property type="entry name" value="Phytocyanin_dom"/>
</dbReference>
<comment type="subcellular location">
    <subcellularLocation>
        <location evidence="1">Cell membrane</location>
        <topology evidence="1">Lipid-anchor</topology>
        <topology evidence="1">GPI-anchor</topology>
    </subcellularLocation>
</comment>
<accession>A0AAD2E3J1</accession>
<feature type="chain" id="PRO_5041968560" description="Phytocyanin domain-containing protein" evidence="11">
    <location>
        <begin position="21"/>
        <end position="358"/>
    </location>
</feature>
<organism evidence="13 14">
    <name type="scientific">Fraxinus pennsylvanica</name>
    <dbReference type="NCBI Taxonomy" id="56036"/>
    <lineage>
        <taxon>Eukaryota</taxon>
        <taxon>Viridiplantae</taxon>
        <taxon>Streptophyta</taxon>
        <taxon>Embryophyta</taxon>
        <taxon>Tracheophyta</taxon>
        <taxon>Spermatophyta</taxon>
        <taxon>Magnoliopsida</taxon>
        <taxon>eudicotyledons</taxon>
        <taxon>Gunneridae</taxon>
        <taxon>Pentapetalae</taxon>
        <taxon>asterids</taxon>
        <taxon>lamiids</taxon>
        <taxon>Lamiales</taxon>
        <taxon>Oleaceae</taxon>
        <taxon>Oleeae</taxon>
        <taxon>Fraxinus</taxon>
    </lineage>
</organism>
<dbReference type="Pfam" id="PF02298">
    <property type="entry name" value="Cu_bind_like"/>
    <property type="match status" value="1"/>
</dbReference>
<dbReference type="EMBL" id="OU503047">
    <property type="protein sequence ID" value="CAI9773501.1"/>
    <property type="molecule type" value="Genomic_DNA"/>
</dbReference>
<feature type="region of interest" description="Disordered" evidence="10">
    <location>
        <begin position="133"/>
        <end position="344"/>
    </location>
</feature>
<dbReference type="Gene3D" id="2.60.40.420">
    <property type="entry name" value="Cupredoxins - blue copper proteins"/>
    <property type="match status" value="1"/>
</dbReference>
<dbReference type="InterPro" id="IPR039391">
    <property type="entry name" value="Phytocyanin-like"/>
</dbReference>
<evidence type="ECO:0000256" key="5">
    <source>
        <dbReference type="ARBA" id="ARBA00023136"/>
    </source>
</evidence>
<feature type="compositionally biased region" description="Low complexity" evidence="10">
    <location>
        <begin position="235"/>
        <end position="344"/>
    </location>
</feature>
<dbReference type="CDD" id="cd11019">
    <property type="entry name" value="OsENODL1_like"/>
    <property type="match status" value="1"/>
</dbReference>
<dbReference type="PRINTS" id="PR01217">
    <property type="entry name" value="PRICHEXTENSN"/>
</dbReference>
<feature type="domain" description="Phytocyanin" evidence="12">
    <location>
        <begin position="21"/>
        <end position="122"/>
    </location>
</feature>
<dbReference type="PROSITE" id="PS51485">
    <property type="entry name" value="PHYTOCYANIN"/>
    <property type="match status" value="1"/>
</dbReference>
<dbReference type="Proteomes" id="UP000834106">
    <property type="component" value="Chromosome 12"/>
</dbReference>
<keyword evidence="14" id="KW-1185">Reference proteome</keyword>
<evidence type="ECO:0000259" key="12">
    <source>
        <dbReference type="PROSITE" id="PS51485"/>
    </source>
</evidence>
<feature type="compositionally biased region" description="Pro residues" evidence="10">
    <location>
        <begin position="133"/>
        <end position="142"/>
    </location>
</feature>
<dbReference type="GO" id="GO:0005886">
    <property type="term" value="C:plasma membrane"/>
    <property type="evidence" value="ECO:0007669"/>
    <property type="project" value="UniProtKB-SubCell"/>
</dbReference>
<evidence type="ECO:0000256" key="9">
    <source>
        <dbReference type="ARBA" id="ARBA00035011"/>
    </source>
</evidence>
<dbReference type="GO" id="GO:0009055">
    <property type="term" value="F:electron transfer activity"/>
    <property type="evidence" value="ECO:0007669"/>
    <property type="project" value="InterPro"/>
</dbReference>
<evidence type="ECO:0000256" key="8">
    <source>
        <dbReference type="ARBA" id="ARBA00023288"/>
    </source>
</evidence>
<keyword evidence="7" id="KW-0325">Glycoprotein</keyword>
<evidence type="ECO:0000256" key="1">
    <source>
        <dbReference type="ARBA" id="ARBA00004609"/>
    </source>
</evidence>
<feature type="compositionally biased region" description="Low complexity" evidence="10">
    <location>
        <begin position="147"/>
        <end position="178"/>
    </location>
</feature>